<dbReference type="AlphaFoldDB" id="A0A6C0K095"/>
<organism evidence="1">
    <name type="scientific">viral metagenome</name>
    <dbReference type="NCBI Taxonomy" id="1070528"/>
    <lineage>
        <taxon>unclassified sequences</taxon>
        <taxon>metagenomes</taxon>
        <taxon>organismal metagenomes</taxon>
    </lineage>
</organism>
<protein>
    <submittedName>
        <fullName evidence="1">Uncharacterized protein</fullName>
    </submittedName>
</protein>
<reference evidence="1" key="1">
    <citation type="journal article" date="2020" name="Nature">
        <title>Giant virus diversity and host interactions through global metagenomics.</title>
        <authorList>
            <person name="Schulz F."/>
            <person name="Roux S."/>
            <person name="Paez-Espino D."/>
            <person name="Jungbluth S."/>
            <person name="Walsh D.A."/>
            <person name="Denef V.J."/>
            <person name="McMahon K.D."/>
            <person name="Konstantinidis K.T."/>
            <person name="Eloe-Fadrosh E.A."/>
            <person name="Kyrpides N.C."/>
            <person name="Woyke T."/>
        </authorList>
    </citation>
    <scope>NUCLEOTIDE SEQUENCE</scope>
    <source>
        <strain evidence="1">GVMAG-S-1101165-84</strain>
    </source>
</reference>
<accession>A0A6C0K095</accession>
<name>A0A6C0K095_9ZZZZ</name>
<evidence type="ECO:0000313" key="1">
    <source>
        <dbReference type="EMBL" id="QHU11119.1"/>
    </source>
</evidence>
<sequence length="70" mass="8251">MCEAFRFLNLKGLFEDGQVSMEQTILYDLWFEYATALVEQVIQICDLSDEKAAVVRQIYLRPNDYRIVVK</sequence>
<dbReference type="EMBL" id="MN740779">
    <property type="protein sequence ID" value="QHU11119.1"/>
    <property type="molecule type" value="Genomic_DNA"/>
</dbReference>
<proteinExistence type="predicted"/>